<evidence type="ECO:0000313" key="4">
    <source>
        <dbReference type="EMBL" id="AEH50790.1"/>
    </source>
</evidence>
<dbReference type="PROSITE" id="PS51257">
    <property type="entry name" value="PROKAR_LIPOPROTEIN"/>
    <property type="match status" value="1"/>
</dbReference>
<dbReference type="PATRIC" id="fig|688269.3.peg.729"/>
<dbReference type="Gene3D" id="3.30.1330.200">
    <property type="match status" value="1"/>
</dbReference>
<dbReference type="eggNOG" id="COG1871">
    <property type="taxonomic scope" value="Bacteria"/>
</dbReference>
<keyword evidence="5" id="KW-1185">Reference proteome</keyword>
<dbReference type="InterPro" id="IPR011324">
    <property type="entry name" value="Cytotoxic_necrot_fac-like_cat"/>
</dbReference>
<dbReference type="KEGG" id="tta:Theth_0705"/>
<organism evidence="4 5">
    <name type="scientific">Pseudothermotoga thermarum DSM 5069</name>
    <dbReference type="NCBI Taxonomy" id="688269"/>
    <lineage>
        <taxon>Bacteria</taxon>
        <taxon>Thermotogati</taxon>
        <taxon>Thermotogota</taxon>
        <taxon>Thermotogae</taxon>
        <taxon>Thermotogales</taxon>
        <taxon>Thermotogaceae</taxon>
        <taxon>Pseudothermotoga</taxon>
    </lineage>
</organism>
<keyword evidence="1 3" id="KW-0145">Chemotaxis</keyword>
<dbReference type="OrthoDB" id="9807202at2"/>
<evidence type="ECO:0000256" key="3">
    <source>
        <dbReference type="HAMAP-Rule" id="MF_01440"/>
    </source>
</evidence>
<dbReference type="PANTHER" id="PTHR35147:SF1">
    <property type="entry name" value="CHEMORECEPTOR GLUTAMINE DEAMIDASE CHED-RELATED"/>
    <property type="match status" value="1"/>
</dbReference>
<comment type="function">
    <text evidence="3">Probably deamidates glutamine residues to glutamate on methyl-accepting chemotaxis receptors (MCPs), playing an important role in chemotaxis.</text>
</comment>
<dbReference type="Pfam" id="PF03975">
    <property type="entry name" value="CheD"/>
    <property type="match status" value="1"/>
</dbReference>
<evidence type="ECO:0000313" key="5">
    <source>
        <dbReference type="Proteomes" id="UP000006804"/>
    </source>
</evidence>
<dbReference type="RefSeq" id="WP_013932012.1">
    <property type="nucleotide sequence ID" value="NC_015707.1"/>
</dbReference>
<dbReference type="HAMAP" id="MF_01440">
    <property type="entry name" value="CheD"/>
    <property type="match status" value="1"/>
</dbReference>
<dbReference type="NCBIfam" id="NF010018">
    <property type="entry name" value="PRK13495.1"/>
    <property type="match status" value="1"/>
</dbReference>
<dbReference type="CDD" id="cd16352">
    <property type="entry name" value="CheD"/>
    <property type="match status" value="1"/>
</dbReference>
<reference evidence="4 5" key="1">
    <citation type="submission" date="2010-11" db="EMBL/GenBank/DDBJ databases">
        <title>The complete genome of Thermotoga thermarum DSM 5069.</title>
        <authorList>
            <consortium name="US DOE Joint Genome Institute (JGI-PGF)"/>
            <person name="Lucas S."/>
            <person name="Copeland A."/>
            <person name="Lapidus A."/>
            <person name="Bruce D."/>
            <person name="Goodwin L."/>
            <person name="Pitluck S."/>
            <person name="Kyrpides N."/>
            <person name="Mavromatis K."/>
            <person name="Ivanova N."/>
            <person name="Zeytun A."/>
            <person name="Brettin T."/>
            <person name="Detter J.C."/>
            <person name="Tapia R."/>
            <person name="Han C."/>
            <person name="Land M."/>
            <person name="Hauser L."/>
            <person name="Markowitz V."/>
            <person name="Cheng J.-F."/>
            <person name="Hugenholtz P."/>
            <person name="Woyke T."/>
            <person name="Wu D."/>
            <person name="Spring S."/>
            <person name="Schroeder M."/>
            <person name="Brambilla E."/>
            <person name="Klenk H.-P."/>
            <person name="Eisen J.A."/>
        </authorList>
    </citation>
    <scope>NUCLEOTIDE SEQUENCE [LARGE SCALE GENOMIC DNA]</scope>
    <source>
        <strain evidence="4 5">DSM 5069</strain>
    </source>
</reference>
<dbReference type="InterPro" id="IPR005659">
    <property type="entry name" value="Chemorcpt_Glu_NH3ase_CheD"/>
</dbReference>
<dbReference type="EC" id="3.5.1.44" evidence="3"/>
<evidence type="ECO:0000256" key="2">
    <source>
        <dbReference type="ARBA" id="ARBA00022801"/>
    </source>
</evidence>
<dbReference type="SUPFAM" id="SSF64438">
    <property type="entry name" value="CNF1/YfiH-like putative cysteine hydrolases"/>
    <property type="match status" value="1"/>
</dbReference>
<dbReference type="Proteomes" id="UP000006804">
    <property type="component" value="Chromosome"/>
</dbReference>
<proteinExistence type="inferred from homology"/>
<dbReference type="InterPro" id="IPR054943">
    <property type="entry name" value="CheD_Thtga"/>
</dbReference>
<accession>F7YXZ1</accession>
<gene>
    <name evidence="3" type="primary">cheD</name>
    <name evidence="4" type="ORF">Theth_0705</name>
</gene>
<dbReference type="GO" id="GO:0050568">
    <property type="term" value="F:protein-glutamine glutaminase activity"/>
    <property type="evidence" value="ECO:0007669"/>
    <property type="project" value="UniProtKB-UniRule"/>
</dbReference>
<sequence length="160" mass="17006">MTRKVIIGIGEIAIESNPCVLVTLGLGSCVGVCMRDPVAKIGGMAHVMLPESPGKDVKTPGKYADTAVDYLVEKLVERGAVKSRLEAKIAGGASMFESGSMNIGQRNVEAVKNRLKFHGIPLKAEDTGGNRARSIEYNIETGKLLIRKVGGGETVQIIEI</sequence>
<protein>
    <recommendedName>
        <fullName evidence="3">Probable chemoreceptor glutamine deamidase CheD</fullName>
        <ecNumber evidence="3">3.5.1.44</ecNumber>
    </recommendedName>
</protein>
<name>F7YXZ1_9THEM</name>
<dbReference type="AlphaFoldDB" id="F7YXZ1"/>
<comment type="catalytic activity">
    <reaction evidence="3">
        <text>L-glutaminyl-[protein] + H2O = L-glutamyl-[protein] + NH4(+)</text>
        <dbReference type="Rhea" id="RHEA:16441"/>
        <dbReference type="Rhea" id="RHEA-COMP:10207"/>
        <dbReference type="Rhea" id="RHEA-COMP:10208"/>
        <dbReference type="ChEBI" id="CHEBI:15377"/>
        <dbReference type="ChEBI" id="CHEBI:28938"/>
        <dbReference type="ChEBI" id="CHEBI:29973"/>
        <dbReference type="ChEBI" id="CHEBI:30011"/>
        <dbReference type="EC" id="3.5.1.44"/>
    </reaction>
</comment>
<dbReference type="HOGENOM" id="CLU_087854_2_0_0"/>
<dbReference type="PANTHER" id="PTHR35147">
    <property type="entry name" value="CHEMORECEPTOR GLUTAMINE DEAMIDASE CHED-RELATED"/>
    <property type="match status" value="1"/>
</dbReference>
<comment type="similarity">
    <text evidence="3">Belongs to the CheD family.</text>
</comment>
<evidence type="ECO:0000256" key="1">
    <source>
        <dbReference type="ARBA" id="ARBA00022500"/>
    </source>
</evidence>
<dbReference type="NCBIfam" id="NF041119">
    <property type="entry name" value="CheD_Thtga"/>
    <property type="match status" value="1"/>
</dbReference>
<dbReference type="STRING" id="688269.Theth_0705"/>
<dbReference type="InterPro" id="IPR038592">
    <property type="entry name" value="CheD-like_sf"/>
</dbReference>
<dbReference type="GO" id="GO:0006935">
    <property type="term" value="P:chemotaxis"/>
    <property type="evidence" value="ECO:0007669"/>
    <property type="project" value="UniProtKB-UniRule"/>
</dbReference>
<dbReference type="EMBL" id="CP002351">
    <property type="protein sequence ID" value="AEH50790.1"/>
    <property type="molecule type" value="Genomic_DNA"/>
</dbReference>
<keyword evidence="2 3" id="KW-0378">Hydrolase</keyword>